<evidence type="ECO:0000256" key="4">
    <source>
        <dbReference type="ARBA" id="ARBA00022490"/>
    </source>
</evidence>
<evidence type="ECO:0000256" key="9">
    <source>
        <dbReference type="ARBA" id="ARBA00022842"/>
    </source>
</evidence>
<evidence type="ECO:0000259" key="14">
    <source>
        <dbReference type="PROSITE" id="PS50862"/>
    </source>
</evidence>
<evidence type="ECO:0000256" key="2">
    <source>
        <dbReference type="ARBA" id="ARBA00010207"/>
    </source>
</evidence>
<dbReference type="PANTHER" id="PTHR11538:SF41">
    <property type="entry name" value="PHENYLALANINE--TRNA LIGASE, MITOCHONDRIAL"/>
    <property type="match status" value="1"/>
</dbReference>
<dbReference type="Gene3D" id="3.30.930.10">
    <property type="entry name" value="Bira Bifunctional Protein, Domain 2"/>
    <property type="match status" value="1"/>
</dbReference>
<evidence type="ECO:0000256" key="1">
    <source>
        <dbReference type="ARBA" id="ARBA00004496"/>
    </source>
</evidence>
<dbReference type="HAMAP" id="MF_00281">
    <property type="entry name" value="Phe_tRNA_synth_alpha1"/>
    <property type="match status" value="1"/>
</dbReference>
<evidence type="ECO:0000313" key="15">
    <source>
        <dbReference type="EMBL" id="RBP44251.1"/>
    </source>
</evidence>
<evidence type="ECO:0000256" key="6">
    <source>
        <dbReference type="ARBA" id="ARBA00022723"/>
    </source>
</evidence>
<dbReference type="Pfam" id="PF02912">
    <property type="entry name" value="Phe_tRNA-synt_N"/>
    <property type="match status" value="1"/>
</dbReference>
<evidence type="ECO:0000256" key="5">
    <source>
        <dbReference type="ARBA" id="ARBA00022598"/>
    </source>
</evidence>
<dbReference type="InterPro" id="IPR006195">
    <property type="entry name" value="aa-tRNA-synth_II"/>
</dbReference>
<dbReference type="RefSeq" id="WP_113958675.1">
    <property type="nucleotide sequence ID" value="NZ_QNRR01000004.1"/>
</dbReference>
<dbReference type="InterPro" id="IPR002319">
    <property type="entry name" value="Phenylalanyl-tRNA_Synthase"/>
</dbReference>
<organism evidence="15 16">
    <name type="scientific">Roseimicrobium gellanilyticum</name>
    <dbReference type="NCBI Taxonomy" id="748857"/>
    <lineage>
        <taxon>Bacteria</taxon>
        <taxon>Pseudomonadati</taxon>
        <taxon>Verrucomicrobiota</taxon>
        <taxon>Verrucomicrobiia</taxon>
        <taxon>Verrucomicrobiales</taxon>
        <taxon>Verrucomicrobiaceae</taxon>
        <taxon>Roseimicrobium</taxon>
    </lineage>
</organism>
<evidence type="ECO:0000256" key="11">
    <source>
        <dbReference type="ARBA" id="ARBA00023146"/>
    </source>
</evidence>
<keyword evidence="8 13" id="KW-0067">ATP-binding</keyword>
<feature type="domain" description="Aminoacyl-transfer RNA synthetases class-II family profile" evidence="14">
    <location>
        <begin position="109"/>
        <end position="318"/>
    </location>
</feature>
<gene>
    <name evidence="13" type="primary">pheS</name>
    <name evidence="15" type="ORF">DES53_10470</name>
</gene>
<keyword evidence="6 13" id="KW-0479">Metal-binding</keyword>
<evidence type="ECO:0000313" key="16">
    <source>
        <dbReference type="Proteomes" id="UP000253426"/>
    </source>
</evidence>
<dbReference type="InterPro" id="IPR004188">
    <property type="entry name" value="Phe-tRNA_ligase_II_N"/>
</dbReference>
<dbReference type="CDD" id="cd00496">
    <property type="entry name" value="PheRS_alpha_core"/>
    <property type="match status" value="1"/>
</dbReference>
<dbReference type="EMBL" id="QNRR01000004">
    <property type="protein sequence ID" value="RBP44251.1"/>
    <property type="molecule type" value="Genomic_DNA"/>
</dbReference>
<evidence type="ECO:0000256" key="13">
    <source>
        <dbReference type="HAMAP-Rule" id="MF_00281"/>
    </source>
</evidence>
<dbReference type="GO" id="GO:0000287">
    <property type="term" value="F:magnesium ion binding"/>
    <property type="evidence" value="ECO:0007669"/>
    <property type="project" value="UniProtKB-UniRule"/>
</dbReference>
<comment type="similarity">
    <text evidence="2 13">Belongs to the class-II aminoacyl-tRNA synthetase family. Phe-tRNA synthetase alpha subunit type 1 subfamily.</text>
</comment>
<evidence type="ECO:0000256" key="7">
    <source>
        <dbReference type="ARBA" id="ARBA00022741"/>
    </source>
</evidence>
<keyword evidence="10 13" id="KW-0648">Protein biosynthesis</keyword>
<dbReference type="PANTHER" id="PTHR11538">
    <property type="entry name" value="PHENYLALANYL-TRNA SYNTHETASE"/>
    <property type="match status" value="1"/>
</dbReference>
<sequence>MLAELDTIRTEGIATLEGISDETSLENFRVNYLGKKGRLTTVSAGMRDVPPDQKAAVGAKLNEVRTALTAGIEQRLSSLQAAKDAESVKGIDVTLPGRPARSGALHPLTRIRDRAIQTLRRMGFALADGPEIETEWHCFDALNTPADHPARNEKDTFYLPDGRLLRTHTSTVQIRTMESAKALPVRIIAPGAAYRRDEIDATHLSVFNQLEGLYVATDVSLADLKGTLEYFFQDTFGPQTQVRFRPHFFPFTEPSFEIDIKLEVKGQEARWIEIAGCGMVDPAVFEAVCKSRGDKLFDPEKVTGFAFGMGLDRLAMILHGITDIRHLIENDARFLSQF</sequence>
<evidence type="ECO:0000256" key="3">
    <source>
        <dbReference type="ARBA" id="ARBA00011209"/>
    </source>
</evidence>
<accession>A0A366HP12</accession>
<dbReference type="GO" id="GO:0004826">
    <property type="term" value="F:phenylalanine-tRNA ligase activity"/>
    <property type="evidence" value="ECO:0007669"/>
    <property type="project" value="UniProtKB-UniRule"/>
</dbReference>
<dbReference type="GO" id="GO:0000049">
    <property type="term" value="F:tRNA binding"/>
    <property type="evidence" value="ECO:0007669"/>
    <property type="project" value="InterPro"/>
</dbReference>
<dbReference type="GO" id="GO:0005524">
    <property type="term" value="F:ATP binding"/>
    <property type="evidence" value="ECO:0007669"/>
    <property type="project" value="UniProtKB-UniRule"/>
</dbReference>
<dbReference type="GO" id="GO:0005737">
    <property type="term" value="C:cytoplasm"/>
    <property type="evidence" value="ECO:0007669"/>
    <property type="project" value="UniProtKB-SubCell"/>
</dbReference>
<dbReference type="PROSITE" id="PS50862">
    <property type="entry name" value="AA_TRNA_LIGASE_II"/>
    <property type="match status" value="1"/>
</dbReference>
<keyword evidence="4 13" id="KW-0963">Cytoplasm</keyword>
<keyword evidence="11 13" id="KW-0030">Aminoacyl-tRNA synthetase</keyword>
<evidence type="ECO:0000256" key="8">
    <source>
        <dbReference type="ARBA" id="ARBA00022840"/>
    </source>
</evidence>
<proteinExistence type="inferred from homology"/>
<keyword evidence="7 13" id="KW-0547">Nucleotide-binding</keyword>
<dbReference type="Pfam" id="PF01409">
    <property type="entry name" value="tRNA-synt_2d"/>
    <property type="match status" value="1"/>
</dbReference>
<keyword evidence="9 13" id="KW-0460">Magnesium</keyword>
<dbReference type="InterPro" id="IPR022911">
    <property type="entry name" value="Phe_tRNA_ligase_alpha1_bac"/>
</dbReference>
<keyword evidence="16" id="KW-1185">Reference proteome</keyword>
<dbReference type="SUPFAM" id="SSF55681">
    <property type="entry name" value="Class II aaRS and biotin synthetases"/>
    <property type="match status" value="1"/>
</dbReference>
<comment type="catalytic activity">
    <reaction evidence="12 13">
        <text>tRNA(Phe) + L-phenylalanine + ATP = L-phenylalanyl-tRNA(Phe) + AMP + diphosphate + H(+)</text>
        <dbReference type="Rhea" id="RHEA:19413"/>
        <dbReference type="Rhea" id="RHEA-COMP:9668"/>
        <dbReference type="Rhea" id="RHEA-COMP:9699"/>
        <dbReference type="ChEBI" id="CHEBI:15378"/>
        <dbReference type="ChEBI" id="CHEBI:30616"/>
        <dbReference type="ChEBI" id="CHEBI:33019"/>
        <dbReference type="ChEBI" id="CHEBI:58095"/>
        <dbReference type="ChEBI" id="CHEBI:78442"/>
        <dbReference type="ChEBI" id="CHEBI:78531"/>
        <dbReference type="ChEBI" id="CHEBI:456215"/>
        <dbReference type="EC" id="6.1.1.20"/>
    </reaction>
</comment>
<dbReference type="GO" id="GO:0006432">
    <property type="term" value="P:phenylalanyl-tRNA aminoacylation"/>
    <property type="evidence" value="ECO:0007669"/>
    <property type="project" value="UniProtKB-UniRule"/>
</dbReference>
<dbReference type="InterPro" id="IPR045864">
    <property type="entry name" value="aa-tRNA-synth_II/BPL/LPL"/>
</dbReference>
<dbReference type="SUPFAM" id="SSF46589">
    <property type="entry name" value="tRNA-binding arm"/>
    <property type="match status" value="1"/>
</dbReference>
<dbReference type="InterPro" id="IPR010978">
    <property type="entry name" value="tRNA-bd_arm"/>
</dbReference>
<dbReference type="OrthoDB" id="9800719at2"/>
<feature type="binding site" evidence="13">
    <location>
        <position position="253"/>
    </location>
    <ligand>
        <name>Mg(2+)</name>
        <dbReference type="ChEBI" id="CHEBI:18420"/>
        <note>shared with beta subunit</note>
    </ligand>
</feature>
<comment type="subcellular location">
    <subcellularLocation>
        <location evidence="1 13">Cytoplasm</location>
    </subcellularLocation>
</comment>
<comment type="cofactor">
    <cofactor evidence="13">
        <name>Mg(2+)</name>
        <dbReference type="ChEBI" id="CHEBI:18420"/>
    </cofactor>
    <text evidence="13">Binds 2 magnesium ions per tetramer.</text>
</comment>
<dbReference type="InterPro" id="IPR004529">
    <property type="entry name" value="Phe-tRNA-synth_IIc_asu"/>
</dbReference>
<evidence type="ECO:0000256" key="12">
    <source>
        <dbReference type="ARBA" id="ARBA00049255"/>
    </source>
</evidence>
<dbReference type="EC" id="6.1.1.20" evidence="13"/>
<dbReference type="AlphaFoldDB" id="A0A366HP12"/>
<name>A0A366HP12_9BACT</name>
<reference evidence="15 16" key="1">
    <citation type="submission" date="2018-06" db="EMBL/GenBank/DDBJ databases">
        <title>Genomic Encyclopedia of Type Strains, Phase IV (KMG-IV): sequencing the most valuable type-strain genomes for metagenomic binning, comparative biology and taxonomic classification.</title>
        <authorList>
            <person name="Goeker M."/>
        </authorList>
    </citation>
    <scope>NUCLEOTIDE SEQUENCE [LARGE SCALE GENOMIC DNA]</scope>
    <source>
        <strain evidence="15 16">DSM 25532</strain>
    </source>
</reference>
<protein>
    <recommendedName>
        <fullName evidence="13">Phenylalanine--tRNA ligase alpha subunit</fullName>
        <ecNumber evidence="13">6.1.1.20</ecNumber>
    </recommendedName>
    <alternativeName>
        <fullName evidence="13">Phenylalanyl-tRNA synthetase alpha subunit</fullName>
        <shortName evidence="13">PheRS</shortName>
    </alternativeName>
</protein>
<comment type="subunit">
    <text evidence="3 13">Tetramer of two alpha and two beta subunits.</text>
</comment>
<keyword evidence="5 13" id="KW-0436">Ligase</keyword>
<evidence type="ECO:0000256" key="10">
    <source>
        <dbReference type="ARBA" id="ARBA00022917"/>
    </source>
</evidence>
<dbReference type="NCBIfam" id="TIGR00468">
    <property type="entry name" value="pheS"/>
    <property type="match status" value="1"/>
</dbReference>
<dbReference type="Proteomes" id="UP000253426">
    <property type="component" value="Unassembled WGS sequence"/>
</dbReference>
<comment type="caution">
    <text evidence="15">The sequence shown here is derived from an EMBL/GenBank/DDBJ whole genome shotgun (WGS) entry which is preliminary data.</text>
</comment>